<feature type="compositionally biased region" description="Polar residues" evidence="1">
    <location>
        <begin position="555"/>
        <end position="564"/>
    </location>
</feature>
<feature type="compositionally biased region" description="Basic and acidic residues" evidence="1">
    <location>
        <begin position="619"/>
        <end position="629"/>
    </location>
</feature>
<feature type="compositionally biased region" description="Polar residues" evidence="1">
    <location>
        <begin position="517"/>
        <end position="529"/>
    </location>
</feature>
<sequence length="897" mass="98614">MASETIPQCADTLMGQGVNDNDKEELEAHDLCSVAVEIDNALSDEPAELFPSNVSKGHAVSEATCEEEGGNHQVLNTHEEANESSMVEEEAVSDQSQLSEGIIINSEGVNRVASFDTEFPPNEDEIPAAVVKTEPMDPDDLVLTENEIVPDLPLTQCALQLQFSKYVGNPGIAFVKQEDESSGKTSPAAETSNHFGAASTLIKKRKNRKRYKMLGKPAIKVKMNLEISPLGKKIFQTGQNLEAKDIPPVNTMDLCLVCSAPCVITRNRKIPSLPFCRKCKKAYFYQLGHAKKRPLICNNGSNCIIHYKSGIHCSLCHLEKFQRILHSAQAAFRSGSEIGPRAYKKKHSESRINQRETSLFVNDKQLIEEALNSYPLVVLNKMAMSPDETIDTKDLSDVFTSSEKRSNLETVSSPRMFAMPFEEDVVKQEICFANERGSSGNPDTHIAGSETEEDKSPEKLGPIKMPFGPLHGKAAKSSSNSSLSSSSEPTTKRRRGRPRKYSPPCQMQERPRKDSLTFKSQNLNSVTQETPRKDSFKSQNLNSVTQETPRKDSFKSQNLNSVTQEKPRKDSPKSQNLNRVSQEKPRKDSPKSQNLNSVTQEKPRKDSPKSQNLNSIPREVQEATPLKKLEPGEKDIQIFVFQCSHACSACNPSPSKDWLNQNGYLTVKPASQQVHNMQTDSNLYQKFLEFYNAAVNSAPKTSTSKAPHTNGSKHSPKIFNPDTVPIPTNMVPNSSSSSQPQMIVISPPPRQIANLSSPISSPVRSGTSAQPFKRKAVDVKPTTILSGPNLLSNQSQGSQQGIAITTSTIPNSASSNLANMSAVRMALNSQLLNQDGRQGYFQPNGLFFSPQNFPLSFPLQAISPSSSVRQPGAPYLLSPSSDLNSNRGPSSSKTRKL</sequence>
<evidence type="ECO:0000313" key="2">
    <source>
        <dbReference type="EMBL" id="RUS69455.1"/>
    </source>
</evidence>
<accession>A0A3S0ZKD8</accession>
<dbReference type="Proteomes" id="UP000271974">
    <property type="component" value="Unassembled WGS sequence"/>
</dbReference>
<evidence type="ECO:0000256" key="1">
    <source>
        <dbReference type="SAM" id="MobiDB-lite"/>
    </source>
</evidence>
<organism evidence="2 3">
    <name type="scientific">Elysia chlorotica</name>
    <name type="common">Eastern emerald elysia</name>
    <name type="synonym">Sea slug</name>
    <dbReference type="NCBI Taxonomy" id="188477"/>
    <lineage>
        <taxon>Eukaryota</taxon>
        <taxon>Metazoa</taxon>
        <taxon>Spiralia</taxon>
        <taxon>Lophotrochozoa</taxon>
        <taxon>Mollusca</taxon>
        <taxon>Gastropoda</taxon>
        <taxon>Heterobranchia</taxon>
        <taxon>Euthyneura</taxon>
        <taxon>Panpulmonata</taxon>
        <taxon>Sacoglossa</taxon>
        <taxon>Placobranchoidea</taxon>
        <taxon>Plakobranchidae</taxon>
        <taxon>Elysia</taxon>
    </lineage>
</organism>
<feature type="compositionally biased region" description="Basic and acidic residues" evidence="1">
    <location>
        <begin position="581"/>
        <end position="590"/>
    </location>
</feature>
<gene>
    <name evidence="2" type="ORF">EGW08_022783</name>
</gene>
<feature type="region of interest" description="Disordered" evidence="1">
    <location>
        <begin position="863"/>
        <end position="897"/>
    </location>
</feature>
<dbReference type="OrthoDB" id="6157041at2759"/>
<comment type="caution">
    <text evidence="2">The sequence shown here is derived from an EMBL/GenBank/DDBJ whole genome shotgun (WGS) entry which is preliminary data.</text>
</comment>
<reference evidence="2 3" key="1">
    <citation type="submission" date="2019-01" db="EMBL/GenBank/DDBJ databases">
        <title>A draft genome assembly of the solar-powered sea slug Elysia chlorotica.</title>
        <authorList>
            <person name="Cai H."/>
            <person name="Li Q."/>
            <person name="Fang X."/>
            <person name="Li J."/>
            <person name="Curtis N.E."/>
            <person name="Altenburger A."/>
            <person name="Shibata T."/>
            <person name="Feng M."/>
            <person name="Maeda T."/>
            <person name="Schwartz J.A."/>
            <person name="Shigenobu S."/>
            <person name="Lundholm N."/>
            <person name="Nishiyama T."/>
            <person name="Yang H."/>
            <person name="Hasebe M."/>
            <person name="Li S."/>
            <person name="Pierce S.K."/>
            <person name="Wang J."/>
        </authorList>
    </citation>
    <scope>NUCLEOTIDE SEQUENCE [LARGE SCALE GENOMIC DNA]</scope>
    <source>
        <strain evidence="2">EC2010</strain>
        <tissue evidence="2">Whole organism of an adult</tissue>
    </source>
</reference>
<feature type="compositionally biased region" description="Polar residues" evidence="1">
    <location>
        <begin position="697"/>
        <end position="713"/>
    </location>
</feature>
<proteinExistence type="predicted"/>
<feature type="compositionally biased region" description="Polar residues" evidence="1">
    <location>
        <begin position="537"/>
        <end position="547"/>
    </location>
</feature>
<feature type="region of interest" description="Disordered" evidence="1">
    <location>
        <begin position="433"/>
        <end position="629"/>
    </location>
</feature>
<dbReference type="AlphaFoldDB" id="A0A3S0ZKD8"/>
<name>A0A3S0ZKD8_ELYCH</name>
<feature type="compositionally biased region" description="Low complexity" evidence="1">
    <location>
        <begin position="477"/>
        <end position="489"/>
    </location>
</feature>
<keyword evidence="3" id="KW-1185">Reference proteome</keyword>
<feature type="region of interest" description="Disordered" evidence="1">
    <location>
        <begin position="697"/>
        <end position="720"/>
    </location>
</feature>
<evidence type="ECO:0000313" key="3">
    <source>
        <dbReference type="Proteomes" id="UP000271974"/>
    </source>
</evidence>
<dbReference type="EMBL" id="RQTK01001675">
    <property type="protein sequence ID" value="RUS69455.1"/>
    <property type="molecule type" value="Genomic_DNA"/>
</dbReference>
<protein>
    <submittedName>
        <fullName evidence="2">Uncharacterized protein</fullName>
    </submittedName>
</protein>
<feature type="compositionally biased region" description="Polar residues" evidence="1">
    <location>
        <begin position="591"/>
        <end position="600"/>
    </location>
</feature>
<feature type="compositionally biased region" description="Polar residues" evidence="1">
    <location>
        <begin position="878"/>
        <end position="897"/>
    </location>
</feature>